<evidence type="ECO:0000256" key="1">
    <source>
        <dbReference type="SAM" id="Phobius"/>
    </source>
</evidence>
<keyword evidence="1" id="KW-0472">Membrane</keyword>
<dbReference type="EMBL" id="LR214951">
    <property type="protein sequence ID" value="VEU59258.1"/>
    <property type="molecule type" value="Genomic_DNA"/>
</dbReference>
<keyword evidence="1" id="KW-0812">Transmembrane</keyword>
<accession>A0A449A4U0</accession>
<dbReference type="RefSeq" id="WP_129719661.1">
    <property type="nucleotide sequence ID" value="NZ_LR214951.1"/>
</dbReference>
<feature type="transmembrane region" description="Helical" evidence="1">
    <location>
        <begin position="12"/>
        <end position="28"/>
    </location>
</feature>
<organism evidence="2 3">
    <name type="scientific">Mesomycoplasma neurolyticum</name>
    <dbReference type="NCBI Taxonomy" id="2120"/>
    <lineage>
        <taxon>Bacteria</taxon>
        <taxon>Bacillati</taxon>
        <taxon>Mycoplasmatota</taxon>
        <taxon>Mycoplasmoidales</taxon>
        <taxon>Metamycoplasmataceae</taxon>
        <taxon>Mesomycoplasma</taxon>
    </lineage>
</organism>
<protein>
    <recommendedName>
        <fullName evidence="4">NfeD-like C-terminal, partner-binding</fullName>
    </recommendedName>
</protein>
<keyword evidence="3" id="KW-1185">Reference proteome</keyword>
<gene>
    <name evidence="2" type="ORF">NCTC10166_00217</name>
</gene>
<evidence type="ECO:0008006" key="4">
    <source>
        <dbReference type="Google" id="ProtNLM"/>
    </source>
</evidence>
<name>A0A449A4U0_9BACT</name>
<reference evidence="2 3" key="1">
    <citation type="submission" date="2019-01" db="EMBL/GenBank/DDBJ databases">
        <authorList>
            <consortium name="Pathogen Informatics"/>
        </authorList>
    </citation>
    <scope>NUCLEOTIDE SEQUENCE [LARGE SCALE GENOMIC DNA]</scope>
    <source>
        <strain evidence="2 3">NCTC10166</strain>
    </source>
</reference>
<evidence type="ECO:0000313" key="3">
    <source>
        <dbReference type="Proteomes" id="UP000289440"/>
    </source>
</evidence>
<dbReference type="AlphaFoldDB" id="A0A449A4U0"/>
<feature type="transmembrane region" description="Helical" evidence="1">
    <location>
        <begin position="59"/>
        <end position="83"/>
    </location>
</feature>
<dbReference type="InterPro" id="IPR012340">
    <property type="entry name" value="NA-bd_OB-fold"/>
</dbReference>
<sequence length="171" mass="20028">MNWFQINNVNKYIFLTIFILILVIIIISEILNSGFWIGIASIGNIIAIIIIAATKGETFYIILSLILFVIIDLIAYFIFWFFFREYFYNRKKANKNLAIKNLLFIEKTKLIEDSYEENENEKYGKIIFDDKIFLTISVKGEGLIKKGEIVQVKHVKGNILYVERIQKNKGE</sequence>
<dbReference type="OrthoDB" id="400068at2"/>
<dbReference type="Proteomes" id="UP000289440">
    <property type="component" value="Chromosome"/>
</dbReference>
<dbReference type="Gene3D" id="2.40.50.140">
    <property type="entry name" value="Nucleic acid-binding proteins"/>
    <property type="match status" value="1"/>
</dbReference>
<dbReference type="KEGG" id="mnu:NCTC10166_00217"/>
<feature type="transmembrane region" description="Helical" evidence="1">
    <location>
        <begin position="35"/>
        <end position="53"/>
    </location>
</feature>
<keyword evidence="1" id="KW-1133">Transmembrane helix</keyword>
<evidence type="ECO:0000313" key="2">
    <source>
        <dbReference type="EMBL" id="VEU59258.1"/>
    </source>
</evidence>
<proteinExistence type="predicted"/>